<feature type="domain" description="DH" evidence="10">
    <location>
        <begin position="1214"/>
        <end position="1395"/>
    </location>
</feature>
<feature type="domain" description="SH3" evidence="8">
    <location>
        <begin position="1061"/>
        <end position="1125"/>
    </location>
</feature>
<dbReference type="PRINTS" id="PR00499">
    <property type="entry name" value="P67PHOX"/>
</dbReference>
<dbReference type="SUPFAM" id="SSF50044">
    <property type="entry name" value="SH3-domain"/>
    <property type="match status" value="4"/>
</dbReference>
<dbReference type="InterPro" id="IPR011993">
    <property type="entry name" value="PH-like_dom_sf"/>
</dbReference>
<dbReference type="PROSITE" id="PS50031">
    <property type="entry name" value="EH"/>
    <property type="match status" value="2"/>
</dbReference>
<dbReference type="InterPro" id="IPR035899">
    <property type="entry name" value="DBL_dom_sf"/>
</dbReference>
<dbReference type="SMART" id="SM00054">
    <property type="entry name" value="EFh"/>
    <property type="match status" value="3"/>
</dbReference>
<feature type="compositionally biased region" description="Pro residues" evidence="7">
    <location>
        <begin position="420"/>
        <end position="431"/>
    </location>
</feature>
<feature type="domain" description="EF-hand" evidence="12">
    <location>
        <begin position="50"/>
        <end position="85"/>
    </location>
</feature>
<dbReference type="Gene3D" id="1.20.900.10">
    <property type="entry name" value="Dbl homology (DH) domain"/>
    <property type="match status" value="1"/>
</dbReference>
<sequence>MSAAGTPSTDPWVILARERARYEEQFRSLKPTNGIITGDQAKSFLLQSQLPPLVLGQIWALADTDADGKMNIEEFSIACKLINLKLRGYDVPKGLPPSLLASLKVHTPPAIPPLPNAALINPPSRPEPPKVAPMMAPQGFMVPGQSPLVPGLGGQVPVGIPASAGPMGGIQTGIVPPTVTHMRNIGGVSDIPTGIVPPMQSTPIVQPLIDPIGPLPSAPPLVANIPLSSSTIQPIMSTSPLVTSIPPTVPGIPPPPTAIPHIPPNVPVGIPPLPTGVPPIASVIAPVNTVAPMGGSGMSPVTGQPLGIQGVPRPSASSTPRASITSLERTHSIESVSSQPEWSVPHQTKLKYTQIFNSTDRTRSGFLSGAQARNVMVQTKLPQNILAQVWALSDMDMDGRLGCEEFVLAMHLCEQASLGTPPPTKLPPDLVPPSFRRTRTTSVSSQGSAPADQDPASTLLQNSFEDKRKENFEKGQAELERRRKTLLDQQRQEREERERKEREELEKKEKARQEAERKRLDELEKQMRDQQEKERLIEEEKKRQAEQREAARKEMERQRQLEWEKQRLQELQNQRQREQETVLKLKAKNQSLTIDLTALNDQVKELSQKICDTRMGVSNVKTTIDGMRSTRDSQMSEMSQLKNKLKEQNARLLALSQEKIKLDAKSKAHAQDSEQTRLAFENKEVTIKNLRTKVDDMQSEIDSKLTDIENNNTQLSDLKTQLKNLVNECEQLYSVYEVKRSTILEMKNANKSTELDAWKTTDAWGPSAEDSSSDWPVDNNWAETGTATTDLSSLPGIVKYRALYEFVARNNDEISFQPGDVINVAKEQTGEPGWLAGEIRGHTGWFPEAYVEPIDGVGVRDDEAVFAQPVGPSLEEIEATRLEGIAEVPEGSDTTNSFEPAPAPVQADIVSQPSSVEEAEAEYYIANYPYQSQEPGDLTFNAGEVIGVVKKDGDWWTGKLNGAVGIFPSNYVQKVDVPSTTNVVAEPVAVQSTVEAVAAEPPQPKLSTCVSAEAVQTALENVNAQAQAQAQIDNEVSQISFNKAKEEALAQAASGQVVKTKKPEIASVIAPYQSTSPEQLSLARGQLIMIRKKTDSGWWEGELQAKGRKRQVGWFPASYVKVLNSTGKISGRSTPVSTTRMQQEVVIDKVIALYPYTAGNPDELSFAKDDIISVTAREEEAWWRGELNGVSGLFPSNYVTPLGQLQYSPPQNKKRQESINEFIQTEKSYVSDMSIVHEVFEEPLRRSKLVPVKDIDDIFVNWQDIIKCNKRFLKDLVSANKTGSDMIGDIICKHLPEMKAYITFCGKQLDSATLLQKLTENSTAFRELVKKCQNNVATKGMPLSSFLIKPMQRITRYPLLINKILENTPQNHPDYINLQESLTLAERFLSSINENVRVKENQDRLKWLQQCVQNDLNIVFSSDTNRLGPRQLLHHGHFVKLKSNKELLGFLFNDFFMLVQPSKGAGTQFQFQINGNVTYKLYKQPILIQNLAANRESTDNVETGTDSNRVLNIQDEKNTFKIALLVSSVSECNLWMKRIETARETCLKIYTLNLQNKRKTLPHFRKMLFVTILEGNEFINRTKEIGNFNPKKGKPPNDNVYCKVCLGNQEQETDVAKENLINGNAAQNGVPQIPSLVWNYSMQFQLRNINQEILTFSVYKQNHFSPDDFLGRAELKVKDVLRESQNHNGPITKKLILHQVESGEIIVKLDLHLFDNY</sequence>
<keyword evidence="5" id="KW-0106">Calcium</keyword>
<feature type="domain" description="EH" evidence="11">
    <location>
        <begin position="18"/>
        <end position="106"/>
    </location>
</feature>
<dbReference type="GO" id="GO:0005085">
    <property type="term" value="F:guanyl-nucleotide exchange factor activity"/>
    <property type="evidence" value="ECO:0007669"/>
    <property type="project" value="InterPro"/>
</dbReference>
<dbReference type="InterPro" id="IPR051480">
    <property type="entry name" value="Endocytic_GEF_Adapter"/>
</dbReference>
<dbReference type="OrthoDB" id="207120at2759"/>
<dbReference type="Gene3D" id="2.60.40.150">
    <property type="entry name" value="C2 domain"/>
    <property type="match status" value="1"/>
</dbReference>
<dbReference type="GO" id="GO:0005509">
    <property type="term" value="F:calcium ion binding"/>
    <property type="evidence" value="ECO:0007669"/>
    <property type="project" value="InterPro"/>
</dbReference>
<evidence type="ECO:0000259" key="10">
    <source>
        <dbReference type="PROSITE" id="PS50010"/>
    </source>
</evidence>
<dbReference type="CDD" id="cd00160">
    <property type="entry name" value="RhoGEF"/>
    <property type="match status" value="1"/>
</dbReference>
<keyword evidence="4" id="KW-0254">Endocytosis</keyword>
<keyword evidence="2 6" id="KW-0728">SH3 domain</keyword>
<gene>
    <name evidence="13" type="ORF">PSYICH_LOCUS11830</name>
</gene>
<dbReference type="SUPFAM" id="SSF50729">
    <property type="entry name" value="PH domain-like"/>
    <property type="match status" value="1"/>
</dbReference>
<feature type="domain" description="EH" evidence="11">
    <location>
        <begin position="348"/>
        <end position="437"/>
    </location>
</feature>
<evidence type="ECO:0000256" key="5">
    <source>
        <dbReference type="ARBA" id="ARBA00022837"/>
    </source>
</evidence>
<dbReference type="InterPro" id="IPR011992">
    <property type="entry name" value="EF-hand-dom_pair"/>
</dbReference>
<feature type="domain" description="SH3" evidence="8">
    <location>
        <begin position="795"/>
        <end position="856"/>
    </location>
</feature>
<dbReference type="CDD" id="cd00052">
    <property type="entry name" value="EH"/>
    <property type="match status" value="2"/>
</dbReference>
<feature type="domain" description="C2" evidence="9">
    <location>
        <begin position="1548"/>
        <end position="1691"/>
    </location>
</feature>
<feature type="region of interest" description="Disordered" evidence="7">
    <location>
        <begin position="418"/>
        <end position="553"/>
    </location>
</feature>
<comment type="subcellular location">
    <subcellularLocation>
        <location evidence="1">Cytoplasm</location>
    </subcellularLocation>
</comment>
<evidence type="ECO:0000259" key="12">
    <source>
        <dbReference type="PROSITE" id="PS50222"/>
    </source>
</evidence>
<evidence type="ECO:0000256" key="4">
    <source>
        <dbReference type="ARBA" id="ARBA00022583"/>
    </source>
</evidence>
<dbReference type="CDD" id="cd11838">
    <property type="entry name" value="SH3_Intersectin_3"/>
    <property type="match status" value="1"/>
</dbReference>
<dbReference type="SMART" id="SM00027">
    <property type="entry name" value="EH"/>
    <property type="match status" value="2"/>
</dbReference>
<dbReference type="PROSITE" id="PS50002">
    <property type="entry name" value="SH3"/>
    <property type="match status" value="4"/>
</dbReference>
<feature type="compositionally biased region" description="Low complexity" evidence="7">
    <location>
        <begin position="313"/>
        <end position="326"/>
    </location>
</feature>
<evidence type="ECO:0000256" key="3">
    <source>
        <dbReference type="ARBA" id="ARBA00022490"/>
    </source>
</evidence>
<dbReference type="Pfam" id="PF00018">
    <property type="entry name" value="SH3_1"/>
    <property type="match status" value="1"/>
</dbReference>
<evidence type="ECO:0000256" key="6">
    <source>
        <dbReference type="PROSITE-ProRule" id="PRU00192"/>
    </source>
</evidence>
<dbReference type="SUPFAM" id="SSF49562">
    <property type="entry name" value="C2 domain (Calcium/lipid-binding domain, CaLB)"/>
    <property type="match status" value="1"/>
</dbReference>
<feature type="domain" description="EF-hand" evidence="12">
    <location>
        <begin position="381"/>
        <end position="416"/>
    </location>
</feature>
<dbReference type="CDD" id="cd11839">
    <property type="entry name" value="SH3_Intersectin_4"/>
    <property type="match status" value="1"/>
</dbReference>
<dbReference type="PROSITE" id="PS50004">
    <property type="entry name" value="C2"/>
    <property type="match status" value="1"/>
</dbReference>
<evidence type="ECO:0000313" key="13">
    <source>
        <dbReference type="EMBL" id="CAH1112688.1"/>
    </source>
</evidence>
<dbReference type="GO" id="GO:0035025">
    <property type="term" value="P:positive regulation of Rho protein signal transduction"/>
    <property type="evidence" value="ECO:0007669"/>
    <property type="project" value="TreeGrafter"/>
</dbReference>
<feature type="compositionally biased region" description="Basic and acidic residues" evidence="7">
    <location>
        <begin position="490"/>
        <end position="553"/>
    </location>
</feature>
<dbReference type="InterPro" id="IPR000219">
    <property type="entry name" value="DH_dom"/>
</dbReference>
<dbReference type="GO" id="GO:0006897">
    <property type="term" value="P:endocytosis"/>
    <property type="evidence" value="ECO:0007669"/>
    <property type="project" value="UniProtKB-KW"/>
</dbReference>
<dbReference type="InterPro" id="IPR001849">
    <property type="entry name" value="PH_domain"/>
</dbReference>
<dbReference type="PROSITE" id="PS00018">
    <property type="entry name" value="EF_HAND_1"/>
    <property type="match status" value="2"/>
</dbReference>
<dbReference type="Gene3D" id="1.10.238.10">
    <property type="entry name" value="EF-hand"/>
    <property type="match status" value="2"/>
</dbReference>
<evidence type="ECO:0008006" key="15">
    <source>
        <dbReference type="Google" id="ProtNLM"/>
    </source>
</evidence>
<keyword evidence="14" id="KW-1185">Reference proteome</keyword>
<dbReference type="SUPFAM" id="SSF47473">
    <property type="entry name" value="EF-hand"/>
    <property type="match status" value="2"/>
</dbReference>
<dbReference type="Pfam" id="PF14604">
    <property type="entry name" value="SH3_9"/>
    <property type="match status" value="3"/>
</dbReference>
<dbReference type="SMART" id="SM00326">
    <property type="entry name" value="SH3"/>
    <property type="match status" value="4"/>
</dbReference>
<proteinExistence type="predicted"/>
<dbReference type="CDD" id="cd11836">
    <property type="entry name" value="SH3_Intersectin_1"/>
    <property type="match status" value="1"/>
</dbReference>
<dbReference type="FunFam" id="2.30.30.40:FF:000072">
    <property type="entry name" value="Unconventional Myosin IB"/>
    <property type="match status" value="1"/>
</dbReference>
<dbReference type="InterPro" id="IPR018247">
    <property type="entry name" value="EF_Hand_1_Ca_BS"/>
</dbReference>
<evidence type="ECO:0000259" key="8">
    <source>
        <dbReference type="PROSITE" id="PS50002"/>
    </source>
</evidence>
<evidence type="ECO:0000259" key="9">
    <source>
        <dbReference type="PROSITE" id="PS50004"/>
    </source>
</evidence>
<dbReference type="Gene3D" id="2.30.30.40">
    <property type="entry name" value="SH3 Domains"/>
    <property type="match status" value="4"/>
</dbReference>
<dbReference type="PRINTS" id="PR00452">
    <property type="entry name" value="SH3DOMAIN"/>
</dbReference>
<name>A0A9P0GKQ5_9CUCU</name>
<evidence type="ECO:0000256" key="1">
    <source>
        <dbReference type="ARBA" id="ARBA00004496"/>
    </source>
</evidence>
<dbReference type="GO" id="GO:0005737">
    <property type="term" value="C:cytoplasm"/>
    <property type="evidence" value="ECO:0007669"/>
    <property type="project" value="UniProtKB-SubCell"/>
</dbReference>
<dbReference type="SMART" id="SM00239">
    <property type="entry name" value="C2"/>
    <property type="match status" value="1"/>
</dbReference>
<dbReference type="InterPro" id="IPR000008">
    <property type="entry name" value="C2_dom"/>
</dbReference>
<feature type="compositionally biased region" description="Basic and acidic residues" evidence="7">
    <location>
        <begin position="464"/>
        <end position="481"/>
    </location>
</feature>
<dbReference type="InterPro" id="IPR002048">
    <property type="entry name" value="EF_hand_dom"/>
</dbReference>
<dbReference type="Pfam" id="PF12763">
    <property type="entry name" value="EH"/>
    <property type="match status" value="2"/>
</dbReference>
<dbReference type="Pfam" id="PF00168">
    <property type="entry name" value="C2"/>
    <property type="match status" value="1"/>
</dbReference>
<evidence type="ECO:0000313" key="14">
    <source>
        <dbReference type="Proteomes" id="UP001153636"/>
    </source>
</evidence>
<dbReference type="PROSITE" id="PS50010">
    <property type="entry name" value="DH_2"/>
    <property type="match status" value="1"/>
</dbReference>
<keyword evidence="3" id="KW-0963">Cytoplasm</keyword>
<evidence type="ECO:0000256" key="2">
    <source>
        <dbReference type="ARBA" id="ARBA00022443"/>
    </source>
</evidence>
<dbReference type="Gene3D" id="2.30.29.30">
    <property type="entry name" value="Pleckstrin-homology domain (PH domain)/Phosphotyrosine-binding domain (PTB)"/>
    <property type="match status" value="1"/>
</dbReference>
<dbReference type="FunFam" id="1.10.238.10:FF:000055">
    <property type="entry name" value="Intersectin-1 isoform 1"/>
    <property type="match status" value="1"/>
</dbReference>
<dbReference type="InterPro" id="IPR035892">
    <property type="entry name" value="C2_domain_sf"/>
</dbReference>
<organism evidence="13 14">
    <name type="scientific">Psylliodes chrysocephalus</name>
    <dbReference type="NCBI Taxonomy" id="3402493"/>
    <lineage>
        <taxon>Eukaryota</taxon>
        <taxon>Metazoa</taxon>
        <taxon>Ecdysozoa</taxon>
        <taxon>Arthropoda</taxon>
        <taxon>Hexapoda</taxon>
        <taxon>Insecta</taxon>
        <taxon>Pterygota</taxon>
        <taxon>Neoptera</taxon>
        <taxon>Endopterygota</taxon>
        <taxon>Coleoptera</taxon>
        <taxon>Polyphaga</taxon>
        <taxon>Cucujiformia</taxon>
        <taxon>Chrysomeloidea</taxon>
        <taxon>Chrysomelidae</taxon>
        <taxon>Galerucinae</taxon>
        <taxon>Alticini</taxon>
        <taxon>Psylliodes</taxon>
    </lineage>
</organism>
<evidence type="ECO:0000256" key="7">
    <source>
        <dbReference type="SAM" id="MobiDB-lite"/>
    </source>
</evidence>
<dbReference type="EMBL" id="OV651818">
    <property type="protein sequence ID" value="CAH1112688.1"/>
    <property type="molecule type" value="Genomic_DNA"/>
</dbReference>
<dbReference type="InterPro" id="IPR001452">
    <property type="entry name" value="SH3_domain"/>
</dbReference>
<feature type="region of interest" description="Disordered" evidence="7">
    <location>
        <begin position="311"/>
        <end position="331"/>
    </location>
</feature>
<evidence type="ECO:0000259" key="11">
    <source>
        <dbReference type="PROSITE" id="PS50031"/>
    </source>
</evidence>
<dbReference type="SMART" id="SM00325">
    <property type="entry name" value="RhoGEF"/>
    <property type="match status" value="1"/>
</dbReference>
<dbReference type="InterPro" id="IPR000261">
    <property type="entry name" value="EH_dom"/>
</dbReference>
<dbReference type="PANTHER" id="PTHR46006">
    <property type="entry name" value="RHO GUANINE NUCLEOTIDE EXCHANGE FACTOR AT 64C, ISOFORM A"/>
    <property type="match status" value="1"/>
</dbReference>
<dbReference type="Pfam" id="PF00621">
    <property type="entry name" value="RhoGEF"/>
    <property type="match status" value="1"/>
</dbReference>
<dbReference type="PROSITE" id="PS50222">
    <property type="entry name" value="EF_HAND_2"/>
    <property type="match status" value="2"/>
</dbReference>
<reference evidence="13" key="1">
    <citation type="submission" date="2022-01" db="EMBL/GenBank/DDBJ databases">
        <authorList>
            <person name="King R."/>
        </authorList>
    </citation>
    <scope>NUCLEOTIDE SEQUENCE</scope>
</reference>
<dbReference type="Pfam" id="PF16652">
    <property type="entry name" value="PH_13"/>
    <property type="match status" value="1"/>
</dbReference>
<protein>
    <recommendedName>
        <fullName evidence="15">Intersectin-1</fullName>
    </recommendedName>
</protein>
<feature type="domain" description="SH3" evidence="8">
    <location>
        <begin position="1145"/>
        <end position="1204"/>
    </location>
</feature>
<dbReference type="InterPro" id="IPR036028">
    <property type="entry name" value="SH3-like_dom_sf"/>
</dbReference>
<feature type="domain" description="SH3" evidence="8">
    <location>
        <begin position="919"/>
        <end position="977"/>
    </location>
</feature>
<dbReference type="PANTHER" id="PTHR46006:SF6">
    <property type="entry name" value="INTERSECTIN-2 ISOFORM X1"/>
    <property type="match status" value="1"/>
</dbReference>
<dbReference type="Proteomes" id="UP001153636">
    <property type="component" value="Chromosome 6"/>
</dbReference>
<dbReference type="SUPFAM" id="SSF48065">
    <property type="entry name" value="DBL homology domain (DH-domain)"/>
    <property type="match status" value="1"/>
</dbReference>
<accession>A0A9P0GKQ5</accession>